<dbReference type="InterPro" id="IPR050319">
    <property type="entry name" value="ABC_transp_ATP-bind"/>
</dbReference>
<dbReference type="InterPro" id="IPR013563">
    <property type="entry name" value="Oligopep_ABC_C"/>
</dbReference>
<evidence type="ECO:0000256" key="2">
    <source>
        <dbReference type="ARBA" id="ARBA00022741"/>
    </source>
</evidence>
<keyword evidence="2" id="KW-0547">Nucleotide-binding</keyword>
<reference evidence="5" key="1">
    <citation type="journal article" date="2014" name="Int. J. Syst. Evol. Microbiol.">
        <title>Complete genome sequence of Corynebacterium casei LMG S-19264T (=DSM 44701T), isolated from a smear-ripened cheese.</title>
        <authorList>
            <consortium name="US DOE Joint Genome Institute (JGI-PGF)"/>
            <person name="Walter F."/>
            <person name="Albersmeier A."/>
            <person name="Kalinowski J."/>
            <person name="Ruckert C."/>
        </authorList>
    </citation>
    <scope>NUCLEOTIDE SEQUENCE</scope>
    <source>
        <strain evidence="5">CGMCC 1.15152</strain>
    </source>
</reference>
<dbReference type="GO" id="GO:0005524">
    <property type="term" value="F:ATP binding"/>
    <property type="evidence" value="ECO:0007669"/>
    <property type="project" value="UniProtKB-KW"/>
</dbReference>
<gene>
    <name evidence="5" type="ORF">GCM10010915_08720</name>
</gene>
<dbReference type="Gene3D" id="3.40.50.300">
    <property type="entry name" value="P-loop containing nucleotide triphosphate hydrolases"/>
    <property type="match status" value="1"/>
</dbReference>
<dbReference type="InterPro" id="IPR003439">
    <property type="entry name" value="ABC_transporter-like_ATP-bd"/>
</dbReference>
<evidence type="ECO:0000259" key="4">
    <source>
        <dbReference type="PROSITE" id="PS50893"/>
    </source>
</evidence>
<feature type="domain" description="ABC transporter" evidence="4">
    <location>
        <begin position="3"/>
        <end position="251"/>
    </location>
</feature>
<dbReference type="PANTHER" id="PTHR43776">
    <property type="entry name" value="TRANSPORT ATP-BINDING PROTEIN"/>
    <property type="match status" value="1"/>
</dbReference>
<dbReference type="GO" id="GO:0015833">
    <property type="term" value="P:peptide transport"/>
    <property type="evidence" value="ECO:0007669"/>
    <property type="project" value="InterPro"/>
</dbReference>
<dbReference type="SMART" id="SM00382">
    <property type="entry name" value="AAA"/>
    <property type="match status" value="1"/>
</dbReference>
<dbReference type="GO" id="GO:0055085">
    <property type="term" value="P:transmembrane transport"/>
    <property type="evidence" value="ECO:0007669"/>
    <property type="project" value="UniProtKB-ARBA"/>
</dbReference>
<dbReference type="PROSITE" id="PS00211">
    <property type="entry name" value="ABC_TRANSPORTER_1"/>
    <property type="match status" value="1"/>
</dbReference>
<protein>
    <submittedName>
        <fullName evidence="5">ABC transporter ATP-binding protein</fullName>
    </submittedName>
</protein>
<comment type="caution">
    <text evidence="5">The sequence shown here is derived from an EMBL/GenBank/DDBJ whole genome shotgun (WGS) entry which is preliminary data.</text>
</comment>
<name>A0A916Y4K6_9MICO</name>
<organism evidence="5 6">
    <name type="scientific">Microbacterium faecale</name>
    <dbReference type="NCBI Taxonomy" id="1804630"/>
    <lineage>
        <taxon>Bacteria</taxon>
        <taxon>Bacillati</taxon>
        <taxon>Actinomycetota</taxon>
        <taxon>Actinomycetes</taxon>
        <taxon>Micrococcales</taxon>
        <taxon>Microbacteriaceae</taxon>
        <taxon>Microbacterium</taxon>
    </lineage>
</organism>
<dbReference type="InterPro" id="IPR017871">
    <property type="entry name" value="ABC_transporter-like_CS"/>
</dbReference>
<keyword evidence="6" id="KW-1185">Reference proteome</keyword>
<dbReference type="GO" id="GO:0016887">
    <property type="term" value="F:ATP hydrolysis activity"/>
    <property type="evidence" value="ECO:0007669"/>
    <property type="project" value="InterPro"/>
</dbReference>
<evidence type="ECO:0000313" key="6">
    <source>
        <dbReference type="Proteomes" id="UP000633205"/>
    </source>
</evidence>
<evidence type="ECO:0000313" key="5">
    <source>
        <dbReference type="EMBL" id="GGD30667.1"/>
    </source>
</evidence>
<dbReference type="Pfam" id="PF00005">
    <property type="entry name" value="ABC_tran"/>
    <property type="match status" value="1"/>
</dbReference>
<dbReference type="EMBL" id="BMHO01000001">
    <property type="protein sequence ID" value="GGD30667.1"/>
    <property type="molecule type" value="Genomic_DNA"/>
</dbReference>
<dbReference type="SUPFAM" id="SSF52540">
    <property type="entry name" value="P-loop containing nucleoside triphosphate hydrolases"/>
    <property type="match status" value="1"/>
</dbReference>
<sequence length="261" mass="28691">MLLEAKNLSKTFHTRQRSEPVHAVKDVSLHARPGEFVAIVGESGSGKSTVARMLLDLISVTSGTVELDGRPIGSLRRQEYRAYRRSVQAVLQDPAGSLNPRKRVEQAIGEVIRFHKLTSGQSEIRALAIEALQQVGLSPAENFLERFPHELSGGQRQRVLIARTLVLHPRIIVADEAVSALDASVKAGVLRVMADLKDRLGIGYVFITHDLPIVEKVADRVYVMRSGEVVEEGTTEAVFSNPEHPYTQNLLQATPVLPPLT</sequence>
<dbReference type="PROSITE" id="PS50893">
    <property type="entry name" value="ABC_TRANSPORTER_2"/>
    <property type="match status" value="1"/>
</dbReference>
<evidence type="ECO:0000256" key="1">
    <source>
        <dbReference type="ARBA" id="ARBA00022448"/>
    </source>
</evidence>
<dbReference type="RefSeq" id="WP_188711068.1">
    <property type="nucleotide sequence ID" value="NZ_BMHO01000001.1"/>
</dbReference>
<dbReference type="Pfam" id="PF08352">
    <property type="entry name" value="oligo_HPY"/>
    <property type="match status" value="1"/>
</dbReference>
<dbReference type="Proteomes" id="UP000633205">
    <property type="component" value="Unassembled WGS sequence"/>
</dbReference>
<dbReference type="InterPro" id="IPR003593">
    <property type="entry name" value="AAA+_ATPase"/>
</dbReference>
<proteinExistence type="predicted"/>
<keyword evidence="1" id="KW-0813">Transport</keyword>
<accession>A0A916Y4K6</accession>
<dbReference type="CDD" id="cd03257">
    <property type="entry name" value="ABC_NikE_OppD_transporters"/>
    <property type="match status" value="1"/>
</dbReference>
<reference evidence="5" key="2">
    <citation type="submission" date="2020-09" db="EMBL/GenBank/DDBJ databases">
        <authorList>
            <person name="Sun Q."/>
            <person name="Zhou Y."/>
        </authorList>
    </citation>
    <scope>NUCLEOTIDE SEQUENCE</scope>
    <source>
        <strain evidence="5">CGMCC 1.15152</strain>
    </source>
</reference>
<evidence type="ECO:0000256" key="3">
    <source>
        <dbReference type="ARBA" id="ARBA00022840"/>
    </source>
</evidence>
<dbReference type="AlphaFoldDB" id="A0A916Y4K6"/>
<dbReference type="InterPro" id="IPR027417">
    <property type="entry name" value="P-loop_NTPase"/>
</dbReference>
<keyword evidence="3 5" id="KW-0067">ATP-binding</keyword>